<dbReference type="EMBL" id="BARU01037406">
    <property type="protein sequence ID" value="GAH87703.1"/>
    <property type="molecule type" value="Genomic_DNA"/>
</dbReference>
<evidence type="ECO:0000313" key="1">
    <source>
        <dbReference type="EMBL" id="GAH87703.1"/>
    </source>
</evidence>
<protein>
    <submittedName>
        <fullName evidence="1">Uncharacterized protein</fullName>
    </submittedName>
</protein>
<organism evidence="1">
    <name type="scientific">marine sediment metagenome</name>
    <dbReference type="NCBI Taxonomy" id="412755"/>
    <lineage>
        <taxon>unclassified sequences</taxon>
        <taxon>metagenomes</taxon>
        <taxon>ecological metagenomes</taxon>
    </lineage>
</organism>
<name>X1L0I4_9ZZZZ</name>
<gene>
    <name evidence="1" type="ORF">S03H2_58299</name>
</gene>
<comment type="caution">
    <text evidence="1">The sequence shown here is derived from an EMBL/GenBank/DDBJ whole genome shotgun (WGS) entry which is preliminary data.</text>
</comment>
<reference evidence="1" key="1">
    <citation type="journal article" date="2014" name="Front. Microbiol.">
        <title>High frequency of phylogenetically diverse reductive dehalogenase-homologous genes in deep subseafloor sedimentary metagenomes.</title>
        <authorList>
            <person name="Kawai M."/>
            <person name="Futagami T."/>
            <person name="Toyoda A."/>
            <person name="Takaki Y."/>
            <person name="Nishi S."/>
            <person name="Hori S."/>
            <person name="Arai W."/>
            <person name="Tsubouchi T."/>
            <person name="Morono Y."/>
            <person name="Uchiyama I."/>
            <person name="Ito T."/>
            <person name="Fujiyama A."/>
            <person name="Inagaki F."/>
            <person name="Takami H."/>
        </authorList>
    </citation>
    <scope>NUCLEOTIDE SEQUENCE</scope>
    <source>
        <strain evidence="1">Expedition CK06-06</strain>
    </source>
</reference>
<sequence length="186" mass="21027">MALLLSRPSGPRVYYQDGQYLVNVRNGQWHDLRDFIQPSNPDVLAVYYGIGPDSWNCFDFVCRHVAYKSDVGEHWQFPSETLARELGDCEDSTFLFVSLAQNSDPDVQAILGDYRGLGHAWGAKNGFIYETTYTEARPVADALNYRALVAFNHYDIREAYPGALEEALGIRKNESLKLSLMAHASR</sequence>
<dbReference type="AlphaFoldDB" id="X1L0I4"/>
<dbReference type="Gene3D" id="3.10.620.30">
    <property type="match status" value="1"/>
</dbReference>
<proteinExistence type="predicted"/>
<feature type="non-terminal residue" evidence="1">
    <location>
        <position position="186"/>
    </location>
</feature>
<accession>X1L0I4</accession>